<evidence type="ECO:0000259" key="9">
    <source>
        <dbReference type="PROSITE" id="PS51352"/>
    </source>
</evidence>
<dbReference type="GO" id="GO:0045454">
    <property type="term" value="P:cell redox homeostasis"/>
    <property type="evidence" value="ECO:0007669"/>
    <property type="project" value="TreeGrafter"/>
</dbReference>
<evidence type="ECO:0000256" key="8">
    <source>
        <dbReference type="SAM" id="MobiDB-lite"/>
    </source>
</evidence>
<dbReference type="Gene3D" id="3.30.1020.10">
    <property type="entry name" value="Antioxidant, Horf6, Chain A, domain2"/>
    <property type="match status" value="1"/>
</dbReference>
<keyword evidence="11" id="KW-1185">Reference proteome</keyword>
<accession>A0A4U5LQT1</accession>
<evidence type="ECO:0000256" key="5">
    <source>
        <dbReference type="ARBA" id="ARBA00025719"/>
    </source>
</evidence>
<keyword evidence="1 6" id="KW-0575">Peroxidase</keyword>
<evidence type="ECO:0000313" key="11">
    <source>
        <dbReference type="Proteomes" id="UP000298663"/>
    </source>
</evidence>
<dbReference type="Pfam" id="PF10417">
    <property type="entry name" value="1-cysPrx_C"/>
    <property type="match status" value="1"/>
</dbReference>
<dbReference type="Pfam" id="PF00578">
    <property type="entry name" value="AhpC-TSA"/>
    <property type="match status" value="1"/>
</dbReference>
<dbReference type="OrthoDB" id="2996783at2759"/>
<dbReference type="GO" id="GO:0051920">
    <property type="term" value="F:peroxiredoxin activity"/>
    <property type="evidence" value="ECO:0007669"/>
    <property type="project" value="InterPro"/>
</dbReference>
<comment type="caution">
    <text evidence="10">The sequence shown here is derived from an EMBL/GenBank/DDBJ whole genome shotgun (WGS) entry which is preliminary data.</text>
</comment>
<dbReference type="FunFam" id="3.40.30.10:FF:000011">
    <property type="entry name" value="Peroxiredoxin PRX1"/>
    <property type="match status" value="1"/>
</dbReference>
<dbReference type="AlphaFoldDB" id="A0A4U5LQT1"/>
<proteinExistence type="inferred from homology"/>
<dbReference type="PANTHER" id="PTHR43503:SF4">
    <property type="entry name" value="PEROXIREDOXIN-6"/>
    <property type="match status" value="1"/>
</dbReference>
<evidence type="ECO:0000256" key="4">
    <source>
        <dbReference type="ARBA" id="ARBA00023284"/>
    </source>
</evidence>
<dbReference type="GO" id="GO:0005829">
    <property type="term" value="C:cytosol"/>
    <property type="evidence" value="ECO:0007669"/>
    <property type="project" value="TreeGrafter"/>
</dbReference>
<keyword evidence="4 6" id="KW-0676">Redox-active center</keyword>
<keyword evidence="3 6" id="KW-0560">Oxidoreductase</keyword>
<dbReference type="PROSITE" id="PS51352">
    <property type="entry name" value="THIOREDOXIN_2"/>
    <property type="match status" value="1"/>
</dbReference>
<feature type="domain" description="Thioredoxin" evidence="9">
    <location>
        <begin position="1"/>
        <end position="175"/>
    </location>
</feature>
<evidence type="ECO:0000256" key="7">
    <source>
        <dbReference type="PIRSR" id="PIRSR000239-1"/>
    </source>
</evidence>
<dbReference type="InterPro" id="IPR000866">
    <property type="entry name" value="AhpC/TSA"/>
</dbReference>
<evidence type="ECO:0000313" key="10">
    <source>
        <dbReference type="EMBL" id="TKR58318.1"/>
    </source>
</evidence>
<sequence>MHLNEQFPDFAAQGTEGVFKCYDFMGASWMILFSHPNDFTPVCTTELARAVELNAEFKKRNTKLVALSCNSNDSHDKWIPDILAYGKRAVRDKGGDESSIPDKFPFPIIADESRALAHQLEMLDQAEKDSQNVPMTARAVFFVSPDHKLKAQIVYPATTGRNFDEILRVLDSLQLTYTKQVATPVDWQMGDQCMVPPTSMKSRPSISSATAWRPSKCPPGRPTFARRSLRTTRTYFELCIIAMMTPVCN</sequence>
<keyword evidence="2 6" id="KW-0049">Antioxidant</keyword>
<feature type="active site" description="Cysteine sulfenic acid (-SOH) intermediate; for peroxidase activity" evidence="7">
    <location>
        <position position="43"/>
    </location>
</feature>
<feature type="compositionally biased region" description="Polar residues" evidence="8">
    <location>
        <begin position="199"/>
        <end position="210"/>
    </location>
</feature>
<dbReference type="EMBL" id="AZBU02000013">
    <property type="protein sequence ID" value="TKR58318.1"/>
    <property type="molecule type" value="Genomic_DNA"/>
</dbReference>
<gene>
    <name evidence="10" type="ORF">L596_029777</name>
</gene>
<reference evidence="10 11" key="1">
    <citation type="journal article" date="2015" name="Genome Biol.">
        <title>Comparative genomics of Steinernema reveals deeply conserved gene regulatory networks.</title>
        <authorList>
            <person name="Dillman A.R."/>
            <person name="Macchietto M."/>
            <person name="Porter C.F."/>
            <person name="Rogers A."/>
            <person name="Williams B."/>
            <person name="Antoshechkin I."/>
            <person name="Lee M.M."/>
            <person name="Goodwin Z."/>
            <person name="Lu X."/>
            <person name="Lewis E.E."/>
            <person name="Goodrich-Blair H."/>
            <person name="Stock S.P."/>
            <person name="Adams B.J."/>
            <person name="Sternberg P.W."/>
            <person name="Mortazavi A."/>
        </authorList>
    </citation>
    <scope>NUCLEOTIDE SEQUENCE [LARGE SCALE GENOMIC DNA]</scope>
    <source>
        <strain evidence="10 11">ALL</strain>
    </source>
</reference>
<comment type="function">
    <text evidence="6">Thiol-specific peroxidase that catalyzes the reduction of hydrogen peroxide and organic hydroperoxides to water and alcohols, respectively.</text>
</comment>
<dbReference type="InterPro" id="IPR013766">
    <property type="entry name" value="Thioredoxin_domain"/>
</dbReference>
<comment type="similarity">
    <text evidence="5">Belongs to the peroxiredoxin family. Prx6 subfamily.</text>
</comment>
<evidence type="ECO:0000256" key="2">
    <source>
        <dbReference type="ARBA" id="ARBA00022862"/>
    </source>
</evidence>
<dbReference type="STRING" id="34508.A0A4U5LQT1"/>
<dbReference type="PIRSF" id="PIRSF000239">
    <property type="entry name" value="AHPC"/>
    <property type="match status" value="1"/>
</dbReference>
<organism evidence="10 11">
    <name type="scientific">Steinernema carpocapsae</name>
    <name type="common">Entomopathogenic nematode</name>
    <dbReference type="NCBI Taxonomy" id="34508"/>
    <lineage>
        <taxon>Eukaryota</taxon>
        <taxon>Metazoa</taxon>
        <taxon>Ecdysozoa</taxon>
        <taxon>Nematoda</taxon>
        <taxon>Chromadorea</taxon>
        <taxon>Rhabditida</taxon>
        <taxon>Tylenchina</taxon>
        <taxon>Panagrolaimomorpha</taxon>
        <taxon>Strongyloidoidea</taxon>
        <taxon>Steinernematidae</taxon>
        <taxon>Steinernema</taxon>
    </lineage>
</organism>
<name>A0A4U5LQT1_STECR</name>
<protein>
    <recommendedName>
        <fullName evidence="9">Thioredoxin domain-containing protein</fullName>
    </recommendedName>
</protein>
<dbReference type="SUPFAM" id="SSF52833">
    <property type="entry name" value="Thioredoxin-like"/>
    <property type="match status" value="1"/>
</dbReference>
<dbReference type="InterPro" id="IPR019479">
    <property type="entry name" value="Peroxiredoxin_C"/>
</dbReference>
<dbReference type="InterPro" id="IPR024706">
    <property type="entry name" value="Peroxiredoxin_AhpC-typ"/>
</dbReference>
<evidence type="ECO:0000256" key="3">
    <source>
        <dbReference type="ARBA" id="ARBA00023002"/>
    </source>
</evidence>
<reference evidence="10 11" key="2">
    <citation type="journal article" date="2019" name="G3 (Bethesda)">
        <title>Hybrid Assembly of the Genome of the Entomopathogenic Nematode Steinernema carpocapsae Identifies the X-Chromosome.</title>
        <authorList>
            <person name="Serra L."/>
            <person name="Macchietto M."/>
            <person name="Macias-Munoz A."/>
            <person name="McGill C.J."/>
            <person name="Rodriguez I.M."/>
            <person name="Rodriguez B."/>
            <person name="Murad R."/>
            <person name="Mortazavi A."/>
        </authorList>
    </citation>
    <scope>NUCLEOTIDE SEQUENCE [LARGE SCALE GENOMIC DNA]</scope>
    <source>
        <strain evidence="10 11">ALL</strain>
    </source>
</reference>
<dbReference type="Gene3D" id="3.40.30.10">
    <property type="entry name" value="Glutaredoxin"/>
    <property type="match status" value="1"/>
</dbReference>
<evidence type="ECO:0000256" key="1">
    <source>
        <dbReference type="ARBA" id="ARBA00022559"/>
    </source>
</evidence>
<dbReference type="InterPro" id="IPR036249">
    <property type="entry name" value="Thioredoxin-like_sf"/>
</dbReference>
<feature type="region of interest" description="Disordered" evidence="8">
    <location>
        <begin position="196"/>
        <end position="220"/>
    </location>
</feature>
<dbReference type="GO" id="GO:0005739">
    <property type="term" value="C:mitochondrion"/>
    <property type="evidence" value="ECO:0007669"/>
    <property type="project" value="TreeGrafter"/>
</dbReference>
<evidence type="ECO:0000256" key="6">
    <source>
        <dbReference type="PIRNR" id="PIRNR000239"/>
    </source>
</evidence>
<dbReference type="PANTHER" id="PTHR43503">
    <property type="entry name" value="MCG48959-RELATED"/>
    <property type="match status" value="1"/>
</dbReference>
<dbReference type="Proteomes" id="UP000298663">
    <property type="component" value="Unassembled WGS sequence"/>
</dbReference>